<dbReference type="PANTHER" id="PTHR42929">
    <property type="entry name" value="INNER MEMBRANE ABC TRANSPORTER PERMEASE PROTEIN YDCU-RELATED-RELATED"/>
    <property type="match status" value="1"/>
</dbReference>
<feature type="transmembrane region" description="Helical" evidence="8">
    <location>
        <begin position="31"/>
        <end position="54"/>
    </location>
</feature>
<dbReference type="Proteomes" id="UP000246058">
    <property type="component" value="Chromosome"/>
</dbReference>
<keyword evidence="6 8" id="KW-1133">Transmembrane helix</keyword>
<evidence type="ECO:0000256" key="6">
    <source>
        <dbReference type="ARBA" id="ARBA00022989"/>
    </source>
</evidence>
<evidence type="ECO:0000256" key="8">
    <source>
        <dbReference type="RuleBase" id="RU363032"/>
    </source>
</evidence>
<dbReference type="RefSeq" id="WP_109949800.1">
    <property type="nucleotide sequence ID" value="NZ_CP029551.1"/>
</dbReference>
<evidence type="ECO:0000256" key="1">
    <source>
        <dbReference type="ARBA" id="ARBA00004651"/>
    </source>
</evidence>
<feature type="domain" description="ABC transmembrane type-1" evidence="9">
    <location>
        <begin position="97"/>
        <end position="305"/>
    </location>
</feature>
<protein>
    <submittedName>
        <fullName evidence="10">ABC transporter permease</fullName>
    </submittedName>
</protein>
<evidence type="ECO:0000256" key="5">
    <source>
        <dbReference type="ARBA" id="ARBA00022692"/>
    </source>
</evidence>
<reference evidence="10 11" key="1">
    <citation type="submission" date="2018-05" db="EMBL/GenBank/DDBJ databases">
        <title>Complete Genome Sequence of Methylobacterium sp. 17Sr1-43.</title>
        <authorList>
            <person name="Srinivasan S."/>
        </authorList>
    </citation>
    <scope>NUCLEOTIDE SEQUENCE [LARGE SCALE GENOMIC DNA]</scope>
    <source>
        <strain evidence="10 11">17Sr1-43</strain>
    </source>
</reference>
<dbReference type="GO" id="GO:0055085">
    <property type="term" value="P:transmembrane transport"/>
    <property type="evidence" value="ECO:0007669"/>
    <property type="project" value="InterPro"/>
</dbReference>
<comment type="similarity">
    <text evidence="2">Belongs to the binding-protein-dependent transport system permease family. CysTW subfamily.</text>
</comment>
<keyword evidence="4" id="KW-1003">Cell membrane</keyword>
<dbReference type="AlphaFoldDB" id="A0A2U8VM33"/>
<evidence type="ECO:0000256" key="4">
    <source>
        <dbReference type="ARBA" id="ARBA00022475"/>
    </source>
</evidence>
<dbReference type="KEGG" id="meti:DK427_02015"/>
<comment type="subcellular location">
    <subcellularLocation>
        <location evidence="1 8">Cell membrane</location>
        <topology evidence="1 8">Multi-pass membrane protein</topology>
    </subcellularLocation>
</comment>
<keyword evidence="11" id="KW-1185">Reference proteome</keyword>
<name>A0A2U8VM33_9HYPH</name>
<evidence type="ECO:0000313" key="10">
    <source>
        <dbReference type="EMBL" id="AWN34663.1"/>
    </source>
</evidence>
<feature type="transmembrane region" description="Helical" evidence="8">
    <location>
        <begin position="186"/>
        <end position="205"/>
    </location>
</feature>
<evidence type="ECO:0000256" key="7">
    <source>
        <dbReference type="ARBA" id="ARBA00023136"/>
    </source>
</evidence>
<dbReference type="PANTHER" id="PTHR42929:SF1">
    <property type="entry name" value="INNER MEMBRANE ABC TRANSPORTER PERMEASE PROTEIN YDCU-RELATED"/>
    <property type="match status" value="1"/>
</dbReference>
<feature type="transmembrane region" description="Helical" evidence="8">
    <location>
        <begin position="133"/>
        <end position="155"/>
    </location>
</feature>
<sequence length="315" mass="34323">MTDAALPALAEAPIAPAAAASLAAKTRRRQALAYVQAAPMALVFAVFFLVPLLLTLMVSFWEYNEYEIIPSFTLQNYVDVFEGCLDTGNACTTLRTYLSTLKFCALTWVFTLLIGFTVAYFVAFHVRSRNLQMVLFLVCTIPFWTSNVIRMISWIPLLGRNGLVNDTLMGLGLIARPIEGLLYSDFSVVLAFVHLNTVFMIVPIFNSMARIDRALIEAAYDAGASGWQTLWNVVIPLSKPGIAIGSIFVVTLVMGDFVTVGVMGGQQIASVGKVIQVQMSALQLPAAAANAVVLLGAVMLMIVAMTRLIDLRKEL</sequence>
<proteinExistence type="inferred from homology"/>
<dbReference type="EMBL" id="CP029551">
    <property type="protein sequence ID" value="AWN34663.1"/>
    <property type="molecule type" value="Genomic_DNA"/>
</dbReference>
<dbReference type="SUPFAM" id="SSF161098">
    <property type="entry name" value="MetI-like"/>
    <property type="match status" value="1"/>
</dbReference>
<dbReference type="InterPro" id="IPR035906">
    <property type="entry name" value="MetI-like_sf"/>
</dbReference>
<dbReference type="Pfam" id="PF00528">
    <property type="entry name" value="BPD_transp_1"/>
    <property type="match status" value="1"/>
</dbReference>
<dbReference type="Gene3D" id="1.10.3720.10">
    <property type="entry name" value="MetI-like"/>
    <property type="match status" value="1"/>
</dbReference>
<dbReference type="OrthoDB" id="9807047at2"/>
<evidence type="ECO:0000256" key="3">
    <source>
        <dbReference type="ARBA" id="ARBA00022448"/>
    </source>
</evidence>
<dbReference type="PROSITE" id="PS50928">
    <property type="entry name" value="ABC_TM1"/>
    <property type="match status" value="1"/>
</dbReference>
<evidence type="ECO:0000313" key="11">
    <source>
        <dbReference type="Proteomes" id="UP000246058"/>
    </source>
</evidence>
<dbReference type="CDD" id="cd06261">
    <property type="entry name" value="TM_PBP2"/>
    <property type="match status" value="1"/>
</dbReference>
<keyword evidence="5 8" id="KW-0812">Transmembrane</keyword>
<feature type="transmembrane region" description="Helical" evidence="8">
    <location>
        <begin position="284"/>
        <end position="309"/>
    </location>
</feature>
<keyword evidence="3 8" id="KW-0813">Transport</keyword>
<dbReference type="InterPro" id="IPR000515">
    <property type="entry name" value="MetI-like"/>
</dbReference>
<feature type="transmembrane region" description="Helical" evidence="8">
    <location>
        <begin position="105"/>
        <end position="126"/>
    </location>
</feature>
<evidence type="ECO:0000259" key="9">
    <source>
        <dbReference type="PROSITE" id="PS50928"/>
    </source>
</evidence>
<evidence type="ECO:0000256" key="2">
    <source>
        <dbReference type="ARBA" id="ARBA00007069"/>
    </source>
</evidence>
<accession>A0A2U8VM33</accession>
<dbReference type="GO" id="GO:0005886">
    <property type="term" value="C:plasma membrane"/>
    <property type="evidence" value="ECO:0007669"/>
    <property type="project" value="UniProtKB-SubCell"/>
</dbReference>
<keyword evidence="7 8" id="KW-0472">Membrane</keyword>
<gene>
    <name evidence="10" type="ORF">DK427_02015</name>
</gene>
<organism evidence="10 11">
    <name type="scientific">Methylobacterium radiodurans</name>
    <dbReference type="NCBI Taxonomy" id="2202828"/>
    <lineage>
        <taxon>Bacteria</taxon>
        <taxon>Pseudomonadati</taxon>
        <taxon>Pseudomonadota</taxon>
        <taxon>Alphaproteobacteria</taxon>
        <taxon>Hyphomicrobiales</taxon>
        <taxon>Methylobacteriaceae</taxon>
        <taxon>Methylobacterium</taxon>
    </lineage>
</organism>